<protein>
    <submittedName>
        <fullName evidence="1">Uncharacterized protein</fullName>
    </submittedName>
</protein>
<proteinExistence type="predicted"/>
<gene>
    <name evidence="1" type="ORF">COT78_00040</name>
</gene>
<evidence type="ECO:0000313" key="2">
    <source>
        <dbReference type="Proteomes" id="UP000231382"/>
    </source>
</evidence>
<sequence length="174" mass="20048">MSNIDNIDKFVEKVNARKKDNKFDLSADEDLSIAIMNLVSIEEHFFFTAKKTGKDKYFDLLKEVREMRKELLKKIIPNYEGEVWCISKHLLAASMRLMEVGTKLLGRGKNKEAKEMFEKAYNLYSLFWGINLGEIKLDDVSKLEKSKLTKKDDKNGIFAKLGALVKKAIDCCIE</sequence>
<comment type="caution">
    <text evidence="1">The sequence shown here is derived from an EMBL/GenBank/DDBJ whole genome shotgun (WGS) entry which is preliminary data.</text>
</comment>
<organism evidence="1 2">
    <name type="scientific">Candidatus Berkelbacteria bacterium CG10_big_fil_rev_8_21_14_0_10_43_13</name>
    <dbReference type="NCBI Taxonomy" id="1974514"/>
    <lineage>
        <taxon>Bacteria</taxon>
        <taxon>Candidatus Berkelbacteria</taxon>
    </lineage>
</organism>
<dbReference type="EMBL" id="PEZW01000001">
    <property type="protein sequence ID" value="PIS08078.1"/>
    <property type="molecule type" value="Genomic_DNA"/>
</dbReference>
<reference evidence="2" key="1">
    <citation type="submission" date="2017-09" db="EMBL/GenBank/DDBJ databases">
        <title>Depth-based differentiation of microbial function through sediment-hosted aquifers and enrichment of novel symbionts in the deep terrestrial subsurface.</title>
        <authorList>
            <person name="Probst A.J."/>
            <person name="Ladd B."/>
            <person name="Jarett J.K."/>
            <person name="Geller-Mcgrath D.E."/>
            <person name="Sieber C.M.K."/>
            <person name="Emerson J.B."/>
            <person name="Anantharaman K."/>
            <person name="Thomas B.C."/>
            <person name="Malmstrom R."/>
            <person name="Stieglmeier M."/>
            <person name="Klingl A."/>
            <person name="Woyke T."/>
            <person name="Ryan C.M."/>
            <person name="Banfield J.F."/>
        </authorList>
    </citation>
    <scope>NUCLEOTIDE SEQUENCE [LARGE SCALE GENOMIC DNA]</scope>
</reference>
<evidence type="ECO:0000313" key="1">
    <source>
        <dbReference type="EMBL" id="PIS08078.1"/>
    </source>
</evidence>
<dbReference type="AlphaFoldDB" id="A0A2H0W9Q3"/>
<dbReference type="Proteomes" id="UP000231382">
    <property type="component" value="Unassembled WGS sequence"/>
</dbReference>
<accession>A0A2H0W9Q3</accession>
<name>A0A2H0W9Q3_9BACT</name>